<dbReference type="GO" id="GO:0003723">
    <property type="term" value="F:RNA binding"/>
    <property type="evidence" value="ECO:0007669"/>
    <property type="project" value="InterPro"/>
</dbReference>
<dbReference type="PANTHER" id="PTHR47926">
    <property type="entry name" value="PENTATRICOPEPTIDE REPEAT-CONTAINING PROTEIN"/>
    <property type="match status" value="1"/>
</dbReference>
<gene>
    <name evidence="4" type="ORF">SELMODRAFT_115449</name>
</gene>
<dbReference type="Proteomes" id="UP000001514">
    <property type="component" value="Unassembled WGS sequence"/>
</dbReference>
<sequence>MIVAYAHKGCLDQSRELFNSLESRDPSSWTAMIEAHACNGQSKEALETFWQMNQDGIDADEITFISVLHSCSHTGMVEKSLHQFARALFDAIARPDVVAWNTMIEAYANAGQLDQARALFDAMPVDKNVVSWTVMLTGYSQLGQYERALGIFQRMDLDGIQQDDMTLTAILSACSHVGLVGPSKLHFSSMLADYGVTPRIEHYQCMVAILGRAGELGKCEELVGRMPIAPDVGAWKNLLGACSIHGDVDRGDVAANAAAEMDPSNEVPYLLLSNIVRG</sequence>
<dbReference type="InParanoid" id="D8SF67"/>
<reference evidence="4 5" key="1">
    <citation type="journal article" date="2011" name="Science">
        <title>The Selaginella genome identifies genetic changes associated with the evolution of vascular plants.</title>
        <authorList>
            <person name="Banks J.A."/>
            <person name="Nishiyama T."/>
            <person name="Hasebe M."/>
            <person name="Bowman J.L."/>
            <person name="Gribskov M."/>
            <person name="dePamphilis C."/>
            <person name="Albert V.A."/>
            <person name="Aono N."/>
            <person name="Aoyama T."/>
            <person name="Ambrose B.A."/>
            <person name="Ashton N.W."/>
            <person name="Axtell M.J."/>
            <person name="Barker E."/>
            <person name="Barker M.S."/>
            <person name="Bennetzen J.L."/>
            <person name="Bonawitz N.D."/>
            <person name="Chapple C."/>
            <person name="Cheng C."/>
            <person name="Correa L.G."/>
            <person name="Dacre M."/>
            <person name="DeBarry J."/>
            <person name="Dreyer I."/>
            <person name="Elias M."/>
            <person name="Engstrom E.M."/>
            <person name="Estelle M."/>
            <person name="Feng L."/>
            <person name="Finet C."/>
            <person name="Floyd S.K."/>
            <person name="Frommer W.B."/>
            <person name="Fujita T."/>
            <person name="Gramzow L."/>
            <person name="Gutensohn M."/>
            <person name="Harholt J."/>
            <person name="Hattori M."/>
            <person name="Heyl A."/>
            <person name="Hirai T."/>
            <person name="Hiwatashi Y."/>
            <person name="Ishikawa M."/>
            <person name="Iwata M."/>
            <person name="Karol K.G."/>
            <person name="Koehler B."/>
            <person name="Kolukisaoglu U."/>
            <person name="Kubo M."/>
            <person name="Kurata T."/>
            <person name="Lalonde S."/>
            <person name="Li K."/>
            <person name="Li Y."/>
            <person name="Litt A."/>
            <person name="Lyons E."/>
            <person name="Manning G."/>
            <person name="Maruyama T."/>
            <person name="Michael T.P."/>
            <person name="Mikami K."/>
            <person name="Miyazaki S."/>
            <person name="Morinaga S."/>
            <person name="Murata T."/>
            <person name="Mueller-Roeber B."/>
            <person name="Nelson D.R."/>
            <person name="Obara M."/>
            <person name="Oguri Y."/>
            <person name="Olmstead R.G."/>
            <person name="Onodera N."/>
            <person name="Petersen B.L."/>
            <person name="Pils B."/>
            <person name="Prigge M."/>
            <person name="Rensing S.A."/>
            <person name="Riano-Pachon D.M."/>
            <person name="Roberts A.W."/>
            <person name="Sato Y."/>
            <person name="Scheller H.V."/>
            <person name="Schulz B."/>
            <person name="Schulz C."/>
            <person name="Shakirov E.V."/>
            <person name="Shibagaki N."/>
            <person name="Shinohara N."/>
            <person name="Shippen D.E."/>
            <person name="Soerensen I."/>
            <person name="Sotooka R."/>
            <person name="Sugimoto N."/>
            <person name="Sugita M."/>
            <person name="Sumikawa N."/>
            <person name="Tanurdzic M."/>
            <person name="Theissen G."/>
            <person name="Ulvskov P."/>
            <person name="Wakazuki S."/>
            <person name="Weng J.K."/>
            <person name="Willats W.W."/>
            <person name="Wipf D."/>
            <person name="Wolf P.G."/>
            <person name="Yang L."/>
            <person name="Zimmer A.D."/>
            <person name="Zhu Q."/>
            <person name="Mitros T."/>
            <person name="Hellsten U."/>
            <person name="Loque D."/>
            <person name="Otillar R."/>
            <person name="Salamov A."/>
            <person name="Schmutz J."/>
            <person name="Shapiro H."/>
            <person name="Lindquist E."/>
            <person name="Lucas S."/>
            <person name="Rokhsar D."/>
            <person name="Grigoriev I.V."/>
        </authorList>
    </citation>
    <scope>NUCLEOTIDE SEQUENCE [LARGE SCALE GENOMIC DNA]</scope>
</reference>
<dbReference type="FunFam" id="1.25.40.10:FF:000158">
    <property type="entry name" value="pentatricopeptide repeat-containing protein At2g33680"/>
    <property type="match status" value="1"/>
</dbReference>
<evidence type="ECO:0000313" key="4">
    <source>
        <dbReference type="EMBL" id="EFJ17101.1"/>
    </source>
</evidence>
<dbReference type="Pfam" id="PF01535">
    <property type="entry name" value="PPR"/>
    <property type="match status" value="2"/>
</dbReference>
<dbReference type="NCBIfam" id="TIGR00756">
    <property type="entry name" value="PPR"/>
    <property type="match status" value="2"/>
</dbReference>
<dbReference type="SUPFAM" id="SSF48452">
    <property type="entry name" value="TPR-like"/>
    <property type="match status" value="1"/>
</dbReference>
<proteinExistence type="predicted"/>
<dbReference type="Pfam" id="PF13041">
    <property type="entry name" value="PPR_2"/>
    <property type="match status" value="1"/>
</dbReference>
<feature type="repeat" description="PPR" evidence="2">
    <location>
        <begin position="25"/>
        <end position="59"/>
    </location>
</feature>
<feature type="repeat" description="PPR" evidence="2">
    <location>
        <begin position="128"/>
        <end position="162"/>
    </location>
</feature>
<dbReference type="eggNOG" id="KOG4197">
    <property type="taxonomic scope" value="Eukaryota"/>
</dbReference>
<dbReference type="InterPro" id="IPR057027">
    <property type="entry name" value="TPR_mt"/>
</dbReference>
<dbReference type="Gene3D" id="1.25.40.10">
    <property type="entry name" value="Tetratricopeptide repeat domain"/>
    <property type="match status" value="3"/>
</dbReference>
<dbReference type="KEGG" id="smo:SELMODRAFT_115449"/>
<dbReference type="OMA" id="FYLELIC"/>
<dbReference type="STRING" id="88036.D8SF67"/>
<dbReference type="InterPro" id="IPR046960">
    <property type="entry name" value="PPR_At4g14850-like_plant"/>
</dbReference>
<dbReference type="GO" id="GO:0009451">
    <property type="term" value="P:RNA modification"/>
    <property type="evidence" value="ECO:0007669"/>
    <property type="project" value="InterPro"/>
</dbReference>
<evidence type="ECO:0000259" key="3">
    <source>
        <dbReference type="Pfam" id="PF23276"/>
    </source>
</evidence>
<dbReference type="HOGENOM" id="CLU_002706_0_0_1"/>
<name>D8SF67_SELML</name>
<evidence type="ECO:0000256" key="2">
    <source>
        <dbReference type="PROSITE-ProRule" id="PRU00708"/>
    </source>
</evidence>
<protein>
    <recommendedName>
        <fullName evidence="3">Pentatricopeptide repeat-containing protein-mitochondrial domain-containing protein</fullName>
    </recommendedName>
</protein>
<feature type="domain" description="Pentatricopeptide repeat-containing protein-mitochondrial" evidence="3">
    <location>
        <begin position="28"/>
        <end position="121"/>
    </location>
</feature>
<keyword evidence="5" id="KW-1185">Reference proteome</keyword>
<organism evidence="5">
    <name type="scientific">Selaginella moellendorffii</name>
    <name type="common">Spikemoss</name>
    <dbReference type="NCBI Taxonomy" id="88036"/>
    <lineage>
        <taxon>Eukaryota</taxon>
        <taxon>Viridiplantae</taxon>
        <taxon>Streptophyta</taxon>
        <taxon>Embryophyta</taxon>
        <taxon>Tracheophyta</taxon>
        <taxon>Lycopodiopsida</taxon>
        <taxon>Selaginellales</taxon>
        <taxon>Selaginellaceae</taxon>
        <taxon>Selaginella</taxon>
    </lineage>
</organism>
<dbReference type="GO" id="GO:0048731">
    <property type="term" value="P:system development"/>
    <property type="evidence" value="ECO:0007669"/>
    <property type="project" value="UniProtKB-ARBA"/>
</dbReference>
<evidence type="ECO:0000313" key="5">
    <source>
        <dbReference type="Proteomes" id="UP000001514"/>
    </source>
</evidence>
<dbReference type="Gramene" id="EFJ17101">
    <property type="protein sequence ID" value="EFJ17101"/>
    <property type="gene ID" value="SELMODRAFT_115449"/>
</dbReference>
<feature type="repeat" description="PPR" evidence="2">
    <location>
        <begin position="96"/>
        <end position="126"/>
    </location>
</feature>
<dbReference type="EMBL" id="GL377616">
    <property type="protein sequence ID" value="EFJ17101.1"/>
    <property type="molecule type" value="Genomic_DNA"/>
</dbReference>
<dbReference type="PROSITE" id="PS51375">
    <property type="entry name" value="PPR"/>
    <property type="match status" value="3"/>
</dbReference>
<dbReference type="InterPro" id="IPR002885">
    <property type="entry name" value="PPR_rpt"/>
</dbReference>
<accession>D8SF67</accession>
<keyword evidence="1" id="KW-0677">Repeat</keyword>
<evidence type="ECO:0000256" key="1">
    <source>
        <dbReference type="ARBA" id="ARBA00022737"/>
    </source>
</evidence>
<dbReference type="InterPro" id="IPR011990">
    <property type="entry name" value="TPR-like_helical_dom_sf"/>
</dbReference>
<dbReference type="Pfam" id="PF23276">
    <property type="entry name" value="TPR_24"/>
    <property type="match status" value="1"/>
</dbReference>
<dbReference type="AlphaFoldDB" id="D8SF67"/>